<accession>A0ABS4ZSQ8</accession>
<dbReference type="InterPro" id="IPR010998">
    <property type="entry name" value="Integrase_recombinase_N"/>
</dbReference>
<dbReference type="EMBL" id="JAGIOP010000002">
    <property type="protein sequence ID" value="MBP2452519.1"/>
    <property type="molecule type" value="Genomic_DNA"/>
</dbReference>
<evidence type="ECO:0000256" key="3">
    <source>
        <dbReference type="ARBA" id="ARBA00023172"/>
    </source>
</evidence>
<dbReference type="InterPro" id="IPR011010">
    <property type="entry name" value="DNA_brk_join_enz"/>
</dbReference>
<keyword evidence="8" id="KW-1185">Reference proteome</keyword>
<dbReference type="PANTHER" id="PTHR30349">
    <property type="entry name" value="PHAGE INTEGRASE-RELATED"/>
    <property type="match status" value="1"/>
</dbReference>
<dbReference type="InterPro" id="IPR044068">
    <property type="entry name" value="CB"/>
</dbReference>
<dbReference type="CDD" id="cd00796">
    <property type="entry name" value="INT_Rci_Hp1_C"/>
    <property type="match status" value="1"/>
</dbReference>
<feature type="domain" description="Core-binding (CB)" evidence="6">
    <location>
        <begin position="63"/>
        <end position="142"/>
    </location>
</feature>
<name>A0ABS4ZSQ8_9MYCO</name>
<dbReference type="Pfam" id="PF00589">
    <property type="entry name" value="Phage_integrase"/>
    <property type="match status" value="1"/>
</dbReference>
<dbReference type="PANTHER" id="PTHR30349:SF64">
    <property type="entry name" value="PROPHAGE INTEGRASE INTD-RELATED"/>
    <property type="match status" value="1"/>
</dbReference>
<dbReference type="Gene3D" id="1.10.443.10">
    <property type="entry name" value="Intergrase catalytic core"/>
    <property type="match status" value="1"/>
</dbReference>
<protein>
    <submittedName>
        <fullName evidence="7">Integrase</fullName>
    </submittedName>
</protein>
<dbReference type="PROSITE" id="PS51900">
    <property type="entry name" value="CB"/>
    <property type="match status" value="1"/>
</dbReference>
<dbReference type="Gene3D" id="1.10.150.130">
    <property type="match status" value="1"/>
</dbReference>
<feature type="domain" description="Tyr recombinase" evidence="5">
    <location>
        <begin position="163"/>
        <end position="356"/>
    </location>
</feature>
<dbReference type="RefSeq" id="WP_209916695.1">
    <property type="nucleotide sequence ID" value="NZ_JAGIOP010000002.1"/>
</dbReference>
<dbReference type="InterPro" id="IPR050090">
    <property type="entry name" value="Tyrosine_recombinase_XerCD"/>
</dbReference>
<evidence type="ECO:0000256" key="4">
    <source>
        <dbReference type="PROSITE-ProRule" id="PRU01248"/>
    </source>
</evidence>
<organism evidence="7 8">
    <name type="scientific">Mycolicibacterium lutetiense</name>
    <dbReference type="NCBI Taxonomy" id="1641992"/>
    <lineage>
        <taxon>Bacteria</taxon>
        <taxon>Bacillati</taxon>
        <taxon>Actinomycetota</taxon>
        <taxon>Actinomycetes</taxon>
        <taxon>Mycobacteriales</taxon>
        <taxon>Mycobacteriaceae</taxon>
        <taxon>Mycolicibacterium</taxon>
    </lineage>
</organism>
<keyword evidence="3" id="KW-0233">DNA recombination</keyword>
<dbReference type="SUPFAM" id="SSF56349">
    <property type="entry name" value="DNA breaking-rejoining enzymes"/>
    <property type="match status" value="1"/>
</dbReference>
<evidence type="ECO:0000313" key="7">
    <source>
        <dbReference type="EMBL" id="MBP2452519.1"/>
    </source>
</evidence>
<sequence>MGFTDDYALTSGARRWRAFYRNPEGAQKSKSGFKTKRDAEAFIAKTEVSKLDQTYIAPDKGKVTVGEFGARWMKSHLIKPSGKRSYDSAWRVHVEPRWGRTPLSRVERQDVVDWVAELNEKLGAKSVQRCHGVLHGVLQAAVDNGMIVRNVASKVRLPQPSDDDPVFLTHGQLEALIIEAGNGKRTRADAPAIIAVLGYCGLRWGELAALTPDHFMGNKITVRENAVAVGSTIHRGTPKGGDRRRVPIPNRVLALVAPIVNTTKSRTPVFPDKDGKEMKPPGVNTWFSRAVARCQDNDPTFPDLTAHKLRHTAVSLAIYTGCSIKTVQAVAGHKDATMTLNKYGHLMSEELDELADALDVAAAKVTGIDWASKCSENAAGVVNLNNSRKSTPDNVTAIRPAASGDH</sequence>
<evidence type="ECO:0000259" key="5">
    <source>
        <dbReference type="PROSITE" id="PS51898"/>
    </source>
</evidence>
<dbReference type="PROSITE" id="PS51898">
    <property type="entry name" value="TYR_RECOMBINASE"/>
    <property type="match status" value="1"/>
</dbReference>
<comment type="caution">
    <text evidence="7">The sequence shown here is derived from an EMBL/GenBank/DDBJ whole genome shotgun (WGS) entry which is preliminary data.</text>
</comment>
<evidence type="ECO:0000313" key="8">
    <source>
        <dbReference type="Proteomes" id="UP000694460"/>
    </source>
</evidence>
<dbReference type="InterPro" id="IPR013762">
    <property type="entry name" value="Integrase-like_cat_sf"/>
</dbReference>
<dbReference type="InterPro" id="IPR002104">
    <property type="entry name" value="Integrase_catalytic"/>
</dbReference>
<proteinExistence type="inferred from homology"/>
<evidence type="ECO:0000256" key="2">
    <source>
        <dbReference type="ARBA" id="ARBA00023125"/>
    </source>
</evidence>
<gene>
    <name evidence="7" type="ORF">JOF57_002432</name>
</gene>
<dbReference type="Proteomes" id="UP000694460">
    <property type="component" value="Unassembled WGS sequence"/>
</dbReference>
<comment type="similarity">
    <text evidence="1">Belongs to the 'phage' integrase family.</text>
</comment>
<evidence type="ECO:0000259" key="6">
    <source>
        <dbReference type="PROSITE" id="PS51900"/>
    </source>
</evidence>
<keyword evidence="2 4" id="KW-0238">DNA-binding</keyword>
<evidence type="ECO:0000256" key="1">
    <source>
        <dbReference type="ARBA" id="ARBA00008857"/>
    </source>
</evidence>
<reference evidence="7 8" key="1">
    <citation type="submission" date="2021-03" db="EMBL/GenBank/DDBJ databases">
        <title>Sequencing the genomes of 1000 actinobacteria strains.</title>
        <authorList>
            <person name="Klenk H.-P."/>
        </authorList>
    </citation>
    <scope>NUCLEOTIDE SEQUENCE [LARGE SCALE GENOMIC DNA]</scope>
    <source>
        <strain evidence="7 8">DSM 46713</strain>
    </source>
</reference>